<protein>
    <submittedName>
        <fullName evidence="1">Uncharacterized protein</fullName>
    </submittedName>
</protein>
<organism evidence="1 2">
    <name type="scientific">Trifolium medium</name>
    <dbReference type="NCBI Taxonomy" id="97028"/>
    <lineage>
        <taxon>Eukaryota</taxon>
        <taxon>Viridiplantae</taxon>
        <taxon>Streptophyta</taxon>
        <taxon>Embryophyta</taxon>
        <taxon>Tracheophyta</taxon>
        <taxon>Spermatophyta</taxon>
        <taxon>Magnoliopsida</taxon>
        <taxon>eudicotyledons</taxon>
        <taxon>Gunneridae</taxon>
        <taxon>Pentapetalae</taxon>
        <taxon>rosids</taxon>
        <taxon>fabids</taxon>
        <taxon>Fabales</taxon>
        <taxon>Fabaceae</taxon>
        <taxon>Papilionoideae</taxon>
        <taxon>50 kb inversion clade</taxon>
        <taxon>NPAAA clade</taxon>
        <taxon>Hologalegina</taxon>
        <taxon>IRL clade</taxon>
        <taxon>Trifolieae</taxon>
        <taxon>Trifolium</taxon>
    </lineage>
</organism>
<dbReference type="EMBL" id="LXQA010146057">
    <property type="protein sequence ID" value="MCI25240.1"/>
    <property type="molecule type" value="Genomic_DNA"/>
</dbReference>
<accession>A0A392QNK7</accession>
<dbReference type="AlphaFoldDB" id="A0A392QNK7"/>
<keyword evidence="2" id="KW-1185">Reference proteome</keyword>
<comment type="caution">
    <text evidence="1">The sequence shown here is derived from an EMBL/GenBank/DDBJ whole genome shotgun (WGS) entry which is preliminary data.</text>
</comment>
<sequence>MMNQACILKLGRKLQAGCNEFWCNVMWGKYKRNNNINTNGDGRTVNWYQDAWIEKGLRVADLNLNIPHDMQDLKVDQLVDDDGSWKWEVLKERLPISILNKIAAVLPPDEGAGADYCCCFEDAG</sequence>
<proteinExistence type="predicted"/>
<feature type="non-terminal residue" evidence="1">
    <location>
        <position position="124"/>
    </location>
</feature>
<name>A0A392QNK7_9FABA</name>
<evidence type="ECO:0000313" key="1">
    <source>
        <dbReference type="EMBL" id="MCI25240.1"/>
    </source>
</evidence>
<reference evidence="1 2" key="1">
    <citation type="journal article" date="2018" name="Front. Plant Sci.">
        <title>Red Clover (Trifolium pratense) and Zigzag Clover (T. medium) - A Picture of Genomic Similarities and Differences.</title>
        <authorList>
            <person name="Dluhosova J."/>
            <person name="Istvanek J."/>
            <person name="Nedelnik J."/>
            <person name="Repkova J."/>
        </authorList>
    </citation>
    <scope>NUCLEOTIDE SEQUENCE [LARGE SCALE GENOMIC DNA]</scope>
    <source>
        <strain evidence="2">cv. 10/8</strain>
        <tissue evidence="1">Leaf</tissue>
    </source>
</reference>
<evidence type="ECO:0000313" key="2">
    <source>
        <dbReference type="Proteomes" id="UP000265520"/>
    </source>
</evidence>
<dbReference type="Proteomes" id="UP000265520">
    <property type="component" value="Unassembled WGS sequence"/>
</dbReference>